<sequence length="1412" mass="156497">MTGSGEEEGRKLKFVCRPWSGSNIGVENTKGDLHGSTLDNNVGTCSTGCGSVLGFSHFASLHGGFSGVSERINLIKKEGRLGTNGKRVHDTSRKNQKRAALEEDRDRLPEQGSFIQSPGAKNRGDSVGKRSRKRYNRDGKDPFGELDGVDVSKPGSQSTSASNNQKHLLLAAGWTVVSRLGHSDLLYVSPSGSVYGSLSKALEAFSPDASGFREKECNSYQSGYTGGRFGDSDLHGHSSDSNLVAKNIHEGKGTVDQMAEIGSPVEHVDSKDMLLQDQGKIKKSLTKVPLEMVSNGVQDVVACSKVNEKTETHIKNGSFSSETKKLNYSIVVMSKGNHHDDVEIQKRASSNGAMQSVLINGKPLPVDDQIGMEIREDEDLFKLSKDEVFMTGNLLLQKPQTHKETREEALLMADETRCKQLFDVVAVDEKVNQENRNPDDCSRVAIKGNQSIVNINQDGKLHRVRRSERINGRHVPVYTDLDIDIWDDNYYLDSCDYVNTFTTDLHLGTQEPDDKIAKEASPMPKEIRYKVVNEVSTFGITDANALLEKQKPDEGAHNKLSAVQEELGSEEIHKQSVFHVEDGKGKTCTFVDLLSQDMLPLDQGTGNESDNEVLPMVRERRYRELHDILVSCMADGNAKSCTECSSKGGQMLDSRRRSMANNGKDRDGDMHGHGEGVELRRSKRIDGKHVPVDGEFDIDTWVFDDLLDLSMFVDDRVENKDEEKSANSNSEMVSIVIGLPATGFLDELCIKNVKPRSACSISEMVNLVVGLPAPGWLKQTAATKSEHQKPRNQEPVKHTAIMKSGNWKPRNQEQLDSNGTLCIHAKVLKNYLGVKTPLSEKVSSLLLDNVTEAFKQTAMWESDNQKIRNQEQNQELSEQSATRKSDNQTPRNQEQLDSNSPLCVYEKKKSRVKTLVAETGSPSLLNNGTQTLITEKRSPLSLTKRKRVGGGYSNGKKKKRRRGGCGLVVRRSGKGDIVSETKCSMLSWLIDNGALAEGEKVFYKIKNGKGNITKGSITRGGIRCNCCRKVWSLLEFEAHAGSNIHQPWFNTCLISGKSLMQYQIEAWEKQKKERKLGFQTVGAGDADPTDDTCGICADGGHLICCDGCLSTFHQECVMLKSLPEGSWYCPYCRCAFCMLADSGHDILSQNFSMCCCNQCGCKYHRDCVVEKDKDAIFLNSLSFCGENCRKVAMGLSDILGVSNPLDGGFSWTLLKRLDEDEDVGSSSDQRLSFIMGCNIKLALALSALHECFVPLVDPRSGLDMIVQAVYNCGSNYNRLNCERFYTMVLEKDEEIISVATLRLHGTRLSEMPFIGTRPIYRRQGMCRRLLNSIEKMLSSLHVEKLIIPAIPDLLGTWMTSFSFTPLESSHREEIRNLSMMLFADTILLQKSLCNSVTNEASGRLALVATSRK</sequence>
<dbReference type="PROSITE" id="PS50016">
    <property type="entry name" value="ZF_PHD_2"/>
    <property type="match status" value="1"/>
</dbReference>
<name>A0A9Q0KWK6_9MAGN</name>
<reference evidence="9" key="1">
    <citation type="journal article" date="2023" name="Plant J.">
        <title>The genome of the king protea, Protea cynaroides.</title>
        <authorList>
            <person name="Chang J."/>
            <person name="Duong T.A."/>
            <person name="Schoeman C."/>
            <person name="Ma X."/>
            <person name="Roodt D."/>
            <person name="Barker N."/>
            <person name="Li Z."/>
            <person name="Van de Peer Y."/>
            <person name="Mizrachi E."/>
        </authorList>
    </citation>
    <scope>NUCLEOTIDE SEQUENCE</scope>
    <source>
        <tissue evidence="9">Young leaves</tissue>
    </source>
</reference>
<evidence type="ECO:0000313" key="10">
    <source>
        <dbReference type="Proteomes" id="UP001141806"/>
    </source>
</evidence>
<gene>
    <name evidence="9" type="ORF">NE237_008918</name>
</gene>
<feature type="compositionally biased region" description="Basic and acidic residues" evidence="7">
    <location>
        <begin position="784"/>
        <end position="797"/>
    </location>
</feature>
<dbReference type="EMBL" id="JAMYWD010000002">
    <property type="protein sequence ID" value="KAJ4978138.1"/>
    <property type="molecule type" value="Genomic_DNA"/>
</dbReference>
<evidence type="ECO:0000259" key="8">
    <source>
        <dbReference type="PROSITE" id="PS50016"/>
    </source>
</evidence>
<feature type="region of interest" description="Disordered" evidence="7">
    <location>
        <begin position="82"/>
        <end position="163"/>
    </location>
</feature>
<keyword evidence="3 6" id="KW-0863">Zinc-finger</keyword>
<dbReference type="Pfam" id="PF16135">
    <property type="entry name" value="TDBD"/>
    <property type="match status" value="1"/>
</dbReference>
<feature type="region of interest" description="Disordered" evidence="7">
    <location>
        <begin position="781"/>
        <end position="813"/>
    </location>
</feature>
<evidence type="ECO:0000256" key="1">
    <source>
        <dbReference type="ARBA" id="ARBA00004123"/>
    </source>
</evidence>
<dbReference type="GO" id="GO:0005634">
    <property type="term" value="C:nucleus"/>
    <property type="evidence" value="ECO:0007669"/>
    <property type="project" value="UniProtKB-SubCell"/>
</dbReference>
<dbReference type="OrthoDB" id="429143at2759"/>
<dbReference type="Pfam" id="PF00628">
    <property type="entry name" value="PHD"/>
    <property type="match status" value="1"/>
</dbReference>
<feature type="compositionally biased region" description="Basic and acidic residues" evidence="7">
    <location>
        <begin position="87"/>
        <end position="109"/>
    </location>
</feature>
<dbReference type="InterPro" id="IPR019787">
    <property type="entry name" value="Znf_PHD-finger"/>
</dbReference>
<feature type="compositionally biased region" description="Polar residues" evidence="7">
    <location>
        <begin position="887"/>
        <end position="901"/>
    </location>
</feature>
<evidence type="ECO:0000256" key="5">
    <source>
        <dbReference type="ARBA" id="ARBA00023242"/>
    </source>
</evidence>
<dbReference type="PANTHER" id="PTHR46309">
    <property type="entry name" value="PHD FINGER PROTEIN 12"/>
    <property type="match status" value="1"/>
</dbReference>
<dbReference type="Pfam" id="PF23209">
    <property type="entry name" value="IDM1_C"/>
    <property type="match status" value="1"/>
</dbReference>
<keyword evidence="10" id="KW-1185">Reference proteome</keyword>
<dbReference type="InterPro" id="IPR056511">
    <property type="entry name" value="IDM1_C"/>
</dbReference>
<evidence type="ECO:0000256" key="3">
    <source>
        <dbReference type="ARBA" id="ARBA00022771"/>
    </source>
</evidence>
<dbReference type="InterPro" id="IPR001965">
    <property type="entry name" value="Znf_PHD"/>
</dbReference>
<dbReference type="PROSITE" id="PS01359">
    <property type="entry name" value="ZF_PHD_1"/>
    <property type="match status" value="1"/>
</dbReference>
<dbReference type="SUPFAM" id="SSF57903">
    <property type="entry name" value="FYVE/PHD zinc finger"/>
    <property type="match status" value="1"/>
</dbReference>
<evidence type="ECO:0000313" key="9">
    <source>
        <dbReference type="EMBL" id="KAJ4978138.1"/>
    </source>
</evidence>
<dbReference type="InterPro" id="IPR016181">
    <property type="entry name" value="Acyl_CoA_acyltransferase"/>
</dbReference>
<feature type="region of interest" description="Disordered" evidence="7">
    <location>
        <begin position="658"/>
        <end position="682"/>
    </location>
</feature>
<keyword evidence="5" id="KW-0539">Nucleus</keyword>
<dbReference type="GO" id="GO:0003714">
    <property type="term" value="F:transcription corepressor activity"/>
    <property type="evidence" value="ECO:0007669"/>
    <property type="project" value="InterPro"/>
</dbReference>
<accession>A0A9Q0KWK6</accession>
<keyword evidence="4" id="KW-0862">Zinc</keyword>
<organism evidence="9 10">
    <name type="scientific">Protea cynaroides</name>
    <dbReference type="NCBI Taxonomy" id="273540"/>
    <lineage>
        <taxon>Eukaryota</taxon>
        <taxon>Viridiplantae</taxon>
        <taxon>Streptophyta</taxon>
        <taxon>Embryophyta</taxon>
        <taxon>Tracheophyta</taxon>
        <taxon>Spermatophyta</taxon>
        <taxon>Magnoliopsida</taxon>
        <taxon>Proteales</taxon>
        <taxon>Proteaceae</taxon>
        <taxon>Protea</taxon>
    </lineage>
</organism>
<protein>
    <recommendedName>
        <fullName evidence="8">PHD-type domain-containing protein</fullName>
    </recommendedName>
</protein>
<evidence type="ECO:0000256" key="7">
    <source>
        <dbReference type="SAM" id="MobiDB-lite"/>
    </source>
</evidence>
<dbReference type="InterPro" id="IPR013083">
    <property type="entry name" value="Znf_RING/FYVE/PHD"/>
</dbReference>
<feature type="compositionally biased region" description="Basic and acidic residues" evidence="7">
    <location>
        <begin position="663"/>
        <end position="682"/>
    </location>
</feature>
<keyword evidence="2" id="KW-0479">Metal-binding</keyword>
<dbReference type="GO" id="GO:0006357">
    <property type="term" value="P:regulation of transcription by RNA polymerase II"/>
    <property type="evidence" value="ECO:0007669"/>
    <property type="project" value="TreeGrafter"/>
</dbReference>
<proteinExistence type="predicted"/>
<dbReference type="SUPFAM" id="SSF55729">
    <property type="entry name" value="Acyl-CoA N-acyltransferases (Nat)"/>
    <property type="match status" value="1"/>
</dbReference>
<dbReference type="SMART" id="SM00249">
    <property type="entry name" value="PHD"/>
    <property type="match status" value="1"/>
</dbReference>
<evidence type="ECO:0000256" key="2">
    <source>
        <dbReference type="ARBA" id="ARBA00022723"/>
    </source>
</evidence>
<dbReference type="Proteomes" id="UP001141806">
    <property type="component" value="Unassembled WGS sequence"/>
</dbReference>
<feature type="domain" description="PHD-type" evidence="8">
    <location>
        <begin position="1090"/>
        <end position="1135"/>
    </location>
</feature>
<dbReference type="InterPro" id="IPR019786">
    <property type="entry name" value="Zinc_finger_PHD-type_CS"/>
</dbReference>
<evidence type="ECO:0000256" key="6">
    <source>
        <dbReference type="PROSITE-ProRule" id="PRU00146"/>
    </source>
</evidence>
<feature type="compositionally biased region" description="Low complexity" evidence="7">
    <location>
        <begin position="870"/>
        <end position="880"/>
    </location>
</feature>
<comment type="subcellular location">
    <subcellularLocation>
        <location evidence="1">Nucleus</location>
    </subcellularLocation>
</comment>
<feature type="compositionally biased region" description="Polar residues" evidence="7">
    <location>
        <begin position="154"/>
        <end position="163"/>
    </location>
</feature>
<comment type="caution">
    <text evidence="9">The sequence shown here is derived from an EMBL/GenBank/DDBJ whole genome shotgun (WGS) entry which is preliminary data.</text>
</comment>
<dbReference type="InterPro" id="IPR032308">
    <property type="entry name" value="TDBD"/>
</dbReference>
<dbReference type="CDD" id="cd04301">
    <property type="entry name" value="NAT_SF"/>
    <property type="match status" value="1"/>
</dbReference>
<dbReference type="InterPro" id="IPR011011">
    <property type="entry name" value="Znf_FYVE_PHD"/>
</dbReference>
<feature type="region of interest" description="Disordered" evidence="7">
    <location>
        <begin position="866"/>
        <end position="902"/>
    </location>
</feature>
<dbReference type="Gene3D" id="3.30.40.10">
    <property type="entry name" value="Zinc/RING finger domain, C3HC4 (zinc finger)"/>
    <property type="match status" value="1"/>
</dbReference>
<dbReference type="GO" id="GO:0008270">
    <property type="term" value="F:zinc ion binding"/>
    <property type="evidence" value="ECO:0007669"/>
    <property type="project" value="UniProtKB-KW"/>
</dbReference>
<evidence type="ECO:0000256" key="4">
    <source>
        <dbReference type="ARBA" id="ARBA00022833"/>
    </source>
</evidence>
<dbReference type="InterPro" id="IPR042163">
    <property type="entry name" value="PHF12"/>
</dbReference>
<dbReference type="PANTHER" id="PTHR46309:SF1">
    <property type="entry name" value="PHD FINGER PROTEIN 12"/>
    <property type="match status" value="1"/>
</dbReference>